<dbReference type="STRING" id="663331.D4AKK2"/>
<dbReference type="GeneID" id="9522038"/>
<dbReference type="OMA" id="HWIAGFR"/>
<evidence type="ECO:0000313" key="1">
    <source>
        <dbReference type="EMBL" id="EFE35911.1"/>
    </source>
</evidence>
<accession>D4AKK2</accession>
<gene>
    <name evidence="1" type="ORF">ARB_04845</name>
</gene>
<dbReference type="HOGENOM" id="CLU_015933_1_0_1"/>
<evidence type="ECO:0000313" key="2">
    <source>
        <dbReference type="Proteomes" id="UP000008866"/>
    </source>
</evidence>
<comment type="caution">
    <text evidence="1">The sequence shown here is derived from an EMBL/GenBank/DDBJ whole genome shotgun (WGS) entry which is preliminary data.</text>
</comment>
<proteinExistence type="predicted"/>
<organism evidence="1 2">
    <name type="scientific">Arthroderma benhamiae (strain ATCC MYA-4681 / CBS 112371)</name>
    <name type="common">Trichophyton mentagrophytes</name>
    <dbReference type="NCBI Taxonomy" id="663331"/>
    <lineage>
        <taxon>Eukaryota</taxon>
        <taxon>Fungi</taxon>
        <taxon>Dikarya</taxon>
        <taxon>Ascomycota</taxon>
        <taxon>Pezizomycotina</taxon>
        <taxon>Eurotiomycetes</taxon>
        <taxon>Eurotiomycetidae</taxon>
        <taxon>Onygenales</taxon>
        <taxon>Arthrodermataceae</taxon>
        <taxon>Trichophyton</taxon>
    </lineage>
</organism>
<dbReference type="eggNOG" id="ENOG502SJYW">
    <property type="taxonomic scope" value="Eukaryota"/>
</dbReference>
<dbReference type="EMBL" id="ABSU01000002">
    <property type="protein sequence ID" value="EFE35911.1"/>
    <property type="molecule type" value="Genomic_DNA"/>
</dbReference>
<dbReference type="Proteomes" id="UP000008866">
    <property type="component" value="Unassembled WGS sequence"/>
</dbReference>
<name>D4AKK2_ARTBC</name>
<dbReference type="Gene3D" id="1.25.40.10">
    <property type="entry name" value="Tetratricopeptide repeat domain"/>
    <property type="match status" value="1"/>
</dbReference>
<dbReference type="SUPFAM" id="SSF48452">
    <property type="entry name" value="TPR-like"/>
    <property type="match status" value="1"/>
</dbReference>
<reference evidence="2" key="1">
    <citation type="journal article" date="2011" name="Genome Biol.">
        <title>Comparative and functional genomics provide insights into the pathogenicity of dermatophytic fungi.</title>
        <authorList>
            <person name="Burmester A."/>
            <person name="Shelest E."/>
            <person name="Gloeckner G."/>
            <person name="Heddergott C."/>
            <person name="Schindler S."/>
            <person name="Staib P."/>
            <person name="Heidel A."/>
            <person name="Felder M."/>
            <person name="Petzold A."/>
            <person name="Szafranski K."/>
            <person name="Feuermann M."/>
            <person name="Pedruzzi I."/>
            <person name="Priebe S."/>
            <person name="Groth M."/>
            <person name="Winkler R."/>
            <person name="Li W."/>
            <person name="Kniemeyer O."/>
            <person name="Schroeckh V."/>
            <person name="Hertweck C."/>
            <person name="Hube B."/>
            <person name="White T.C."/>
            <person name="Platzer M."/>
            <person name="Guthke R."/>
            <person name="Heitman J."/>
            <person name="Woestemeyer J."/>
            <person name="Zipfel P.F."/>
            <person name="Monod M."/>
            <person name="Brakhage A.A."/>
        </authorList>
    </citation>
    <scope>NUCLEOTIDE SEQUENCE [LARGE SCALE GENOMIC DNA]</scope>
    <source>
        <strain evidence="2">ATCC MYA-4681 / CBS 112371</strain>
    </source>
</reference>
<dbReference type="RefSeq" id="XP_003016556.1">
    <property type="nucleotide sequence ID" value="XM_003016510.1"/>
</dbReference>
<protein>
    <submittedName>
        <fullName evidence="1">Uncharacterized protein</fullName>
    </submittedName>
</protein>
<sequence>MAQCNQNTASLDRRLKKVTLTAVSQVLGGYSRCVRLALVLFCFLGRDAISLALCTRGATPRKRWADSGGIDETEADLDYGLALLLTDSTALLPILRKLQLDGAISIGPSNAFRMDPVYSTKILAALPLELRHFWRLKALLFASQTIPWEYLEPDFRPTDMSTEFAHLKHTLLEIKNNERYWALDSNKKAEVISSLLEASRFTDVEGRLFAIANAKELTIGLKRRYLEYYVAHKESLALRLTGDVAQAKKVLNSILPIVSRYPSSHKVKTHWAHGHILIQRALDYSLASELDKAIELLKGWEAMSRHPSPIESTILFRKHLLMGELLRYRGGFNESLSHLQRSEWLIGIQPKLFFTPYRTDLFFNIGSTLIELDDFTYAESQLRKEILRQAKEEDKVAPLLNLALAESIFAQKRYAEAQLIGCEVVCQAHISEREELHVLILFAKSFHTSSDWKEAYKYWHMAFLFSSSWKKYYRSLKIG</sequence>
<dbReference type="AlphaFoldDB" id="D4AKK2"/>
<dbReference type="KEGG" id="abe:ARB_04845"/>
<dbReference type="InterPro" id="IPR011990">
    <property type="entry name" value="TPR-like_helical_dom_sf"/>
</dbReference>
<keyword evidence="2" id="KW-1185">Reference proteome</keyword>